<keyword evidence="8 9" id="KW-0539">Nucleus</keyword>
<name>A0A8J2WLS7_9CRUS</name>
<evidence type="ECO:0000256" key="1">
    <source>
        <dbReference type="ARBA" id="ARBA00022723"/>
    </source>
</evidence>
<dbReference type="PROSITE" id="PS51843">
    <property type="entry name" value="NR_LBD"/>
    <property type="match status" value="1"/>
</dbReference>
<protein>
    <recommendedName>
        <fullName evidence="15">Retinoid x receptor</fullName>
    </recommendedName>
</protein>
<reference evidence="13" key="1">
    <citation type="submission" date="2021-11" db="EMBL/GenBank/DDBJ databases">
        <authorList>
            <person name="Schell T."/>
        </authorList>
    </citation>
    <scope>NUCLEOTIDE SEQUENCE</scope>
    <source>
        <strain evidence="13">M5</strain>
    </source>
</reference>
<sequence length="691" mass="78222">MNIGGDQVEQLGVVQCMMERFYSDSGSSDSSNYPDLRYNSSSPVVLDGNTPAGGRNGGVKYCGVCGDIAKSYHFGGLSCDSCKAFFRRSVQNDNYLHFQCCHRGQCVISLSNRKSCQYCRMKRCFAIGMEKSWVMTEDERKALMKARAEKKSCKRSPTTSSSSSSNMSAQNLNSSSNSSGGEQSPGLPAPNVVTSSSEYEPQIERMIDFMAPLEIKEIESIVTKYMHAYQHVPYRTELRFFDSDRSGVQVMEMFGTLIRRFAFYSRMMADFSSLPFQDQSILLKGGVLEMCLLRGALVFDPETNRWPTANMSMYKDMPILKLDNIVHLTSSHLFQMHLDFISCIRQMSVDEPTIMLLILIVLFTPERTGLIHTEWIEKFQSYYTSLLEHYLNWRFGLAKAKFIFGKMLTKLSDLRELSDTHNHANLRLGNDEVSSIQNQLNSLKLNPYPELKVVNEGNETSPTNAANQQSSSPSFDDGPSSTLNAKEISNCLSDVELVGSSTSESSTYQQLPHASASYPQRKQPQLDTATVYQQQQLCQNGETFGFNAQQQQLQQHQSQQFLAQSQQQSIHPQDFQNGINQQHDMQQPTNMAIQFMQAMQQSVSQVANAPHFGYEWVKPNYQFDPLTTILDSEPSLNGKPLLKGSTLSETRPLTERDMNELYEVLDEYTGKDMIEERILQAPNVHQHLYHE</sequence>
<feature type="compositionally biased region" description="Low complexity" evidence="10">
    <location>
        <begin position="470"/>
        <end position="481"/>
    </location>
</feature>
<evidence type="ECO:0000313" key="13">
    <source>
        <dbReference type="EMBL" id="CAH0107650.1"/>
    </source>
</evidence>
<dbReference type="InterPro" id="IPR000536">
    <property type="entry name" value="Nucl_hrmn_rcpt_lig-bd"/>
</dbReference>
<keyword evidence="3 9" id="KW-0862">Zinc</keyword>
<evidence type="ECO:0000313" key="14">
    <source>
        <dbReference type="Proteomes" id="UP000789390"/>
    </source>
</evidence>
<comment type="caution">
    <text evidence="13">The sequence shown here is derived from an EMBL/GenBank/DDBJ whole genome shotgun (WGS) entry which is preliminary data.</text>
</comment>
<evidence type="ECO:0000256" key="4">
    <source>
        <dbReference type="ARBA" id="ARBA00023015"/>
    </source>
</evidence>
<dbReference type="PANTHER" id="PTHR24082:SF482">
    <property type="entry name" value="NUCLEAR RECEPTOR"/>
    <property type="match status" value="1"/>
</dbReference>
<evidence type="ECO:0000256" key="2">
    <source>
        <dbReference type="ARBA" id="ARBA00022771"/>
    </source>
</evidence>
<feature type="region of interest" description="Disordered" evidence="10">
    <location>
        <begin position="454"/>
        <end position="485"/>
    </location>
</feature>
<evidence type="ECO:0000256" key="3">
    <source>
        <dbReference type="ARBA" id="ARBA00022833"/>
    </source>
</evidence>
<evidence type="ECO:0000259" key="12">
    <source>
        <dbReference type="PROSITE" id="PS51843"/>
    </source>
</evidence>
<dbReference type="PROSITE" id="PS51030">
    <property type="entry name" value="NUCLEAR_REC_DBD_2"/>
    <property type="match status" value="1"/>
</dbReference>
<feature type="region of interest" description="Disordered" evidence="10">
    <location>
        <begin position="503"/>
        <end position="527"/>
    </location>
</feature>
<feature type="compositionally biased region" description="Low complexity" evidence="10">
    <location>
        <begin position="160"/>
        <end position="179"/>
    </location>
</feature>
<feature type="domain" description="NR LBD" evidence="12">
    <location>
        <begin position="217"/>
        <end position="447"/>
    </location>
</feature>
<evidence type="ECO:0000256" key="5">
    <source>
        <dbReference type="ARBA" id="ARBA00023125"/>
    </source>
</evidence>
<dbReference type="GO" id="GO:0030154">
    <property type="term" value="P:cell differentiation"/>
    <property type="evidence" value="ECO:0007669"/>
    <property type="project" value="TreeGrafter"/>
</dbReference>
<dbReference type="OrthoDB" id="6159439at2759"/>
<comment type="similarity">
    <text evidence="9">Belongs to the nuclear hormone receptor family.</text>
</comment>
<keyword evidence="14" id="KW-1185">Reference proteome</keyword>
<keyword evidence="2 9" id="KW-0863">Zinc-finger</keyword>
<dbReference type="SMART" id="SM00430">
    <property type="entry name" value="HOLI"/>
    <property type="match status" value="1"/>
</dbReference>
<dbReference type="InterPro" id="IPR013088">
    <property type="entry name" value="Znf_NHR/GATA"/>
</dbReference>
<dbReference type="GO" id="GO:0005634">
    <property type="term" value="C:nucleus"/>
    <property type="evidence" value="ECO:0007669"/>
    <property type="project" value="UniProtKB-SubCell"/>
</dbReference>
<feature type="region of interest" description="Disordered" evidence="10">
    <location>
        <begin position="146"/>
        <end position="195"/>
    </location>
</feature>
<dbReference type="PRINTS" id="PR00047">
    <property type="entry name" value="STROIDFINGER"/>
</dbReference>
<dbReference type="InterPro" id="IPR035500">
    <property type="entry name" value="NHR-like_dom_sf"/>
</dbReference>
<dbReference type="Proteomes" id="UP000789390">
    <property type="component" value="Unassembled WGS sequence"/>
</dbReference>
<evidence type="ECO:0000256" key="10">
    <source>
        <dbReference type="SAM" id="MobiDB-lite"/>
    </source>
</evidence>
<keyword evidence="7 9" id="KW-0675">Receptor</keyword>
<keyword evidence="5 9" id="KW-0238">DNA-binding</keyword>
<keyword evidence="4 9" id="KW-0805">Transcription regulation</keyword>
<dbReference type="PRINTS" id="PR00398">
    <property type="entry name" value="STRDHORMONER"/>
</dbReference>
<dbReference type="FunFam" id="3.30.50.10:FF:000052">
    <property type="entry name" value="Retinoid x receptor"/>
    <property type="match status" value="1"/>
</dbReference>
<dbReference type="GO" id="GO:0000978">
    <property type="term" value="F:RNA polymerase II cis-regulatory region sequence-specific DNA binding"/>
    <property type="evidence" value="ECO:0007669"/>
    <property type="project" value="TreeGrafter"/>
</dbReference>
<dbReference type="AlphaFoldDB" id="A0A8J2WLS7"/>
<dbReference type="SMART" id="SM00399">
    <property type="entry name" value="ZnF_C4"/>
    <property type="match status" value="1"/>
</dbReference>
<feature type="domain" description="Nuclear receptor" evidence="11">
    <location>
        <begin position="59"/>
        <end position="136"/>
    </location>
</feature>
<dbReference type="SUPFAM" id="SSF57716">
    <property type="entry name" value="Glucocorticoid receptor-like (DNA-binding domain)"/>
    <property type="match status" value="1"/>
</dbReference>
<dbReference type="InterPro" id="IPR001628">
    <property type="entry name" value="Znf_hrmn_rcpt"/>
</dbReference>
<dbReference type="PANTHER" id="PTHR24082">
    <property type="entry name" value="NUCLEAR HORMONE RECEPTOR"/>
    <property type="match status" value="1"/>
</dbReference>
<feature type="compositionally biased region" description="Polar residues" evidence="10">
    <location>
        <begin position="457"/>
        <end position="469"/>
    </location>
</feature>
<dbReference type="GO" id="GO:0000122">
    <property type="term" value="P:negative regulation of transcription by RNA polymerase II"/>
    <property type="evidence" value="ECO:0007669"/>
    <property type="project" value="TreeGrafter"/>
</dbReference>
<dbReference type="Pfam" id="PF00105">
    <property type="entry name" value="zf-C4"/>
    <property type="match status" value="1"/>
</dbReference>
<dbReference type="GO" id="GO:0008270">
    <property type="term" value="F:zinc ion binding"/>
    <property type="evidence" value="ECO:0007669"/>
    <property type="project" value="UniProtKB-KW"/>
</dbReference>
<evidence type="ECO:0000256" key="9">
    <source>
        <dbReference type="RuleBase" id="RU004334"/>
    </source>
</evidence>
<dbReference type="SUPFAM" id="SSF48508">
    <property type="entry name" value="Nuclear receptor ligand-binding domain"/>
    <property type="match status" value="1"/>
</dbReference>
<gene>
    <name evidence="13" type="ORF">DGAL_LOCUS10970</name>
</gene>
<evidence type="ECO:0000259" key="11">
    <source>
        <dbReference type="PROSITE" id="PS51030"/>
    </source>
</evidence>
<organism evidence="13 14">
    <name type="scientific">Daphnia galeata</name>
    <dbReference type="NCBI Taxonomy" id="27404"/>
    <lineage>
        <taxon>Eukaryota</taxon>
        <taxon>Metazoa</taxon>
        <taxon>Ecdysozoa</taxon>
        <taxon>Arthropoda</taxon>
        <taxon>Crustacea</taxon>
        <taxon>Branchiopoda</taxon>
        <taxon>Diplostraca</taxon>
        <taxon>Cladocera</taxon>
        <taxon>Anomopoda</taxon>
        <taxon>Daphniidae</taxon>
        <taxon>Daphnia</taxon>
    </lineage>
</organism>
<dbReference type="InterPro" id="IPR001723">
    <property type="entry name" value="Nuclear_hrmn_rcpt"/>
</dbReference>
<dbReference type="PROSITE" id="PS00031">
    <property type="entry name" value="NUCLEAR_REC_DBD_1"/>
    <property type="match status" value="1"/>
</dbReference>
<evidence type="ECO:0000256" key="6">
    <source>
        <dbReference type="ARBA" id="ARBA00023163"/>
    </source>
</evidence>
<dbReference type="GO" id="GO:0045944">
    <property type="term" value="P:positive regulation of transcription by RNA polymerase II"/>
    <property type="evidence" value="ECO:0007669"/>
    <property type="project" value="TreeGrafter"/>
</dbReference>
<dbReference type="Gene3D" id="1.10.565.10">
    <property type="entry name" value="Retinoid X Receptor"/>
    <property type="match status" value="1"/>
</dbReference>
<evidence type="ECO:0000256" key="7">
    <source>
        <dbReference type="ARBA" id="ARBA00023170"/>
    </source>
</evidence>
<evidence type="ECO:0000256" key="8">
    <source>
        <dbReference type="ARBA" id="ARBA00023242"/>
    </source>
</evidence>
<dbReference type="InterPro" id="IPR050234">
    <property type="entry name" value="Nuclear_hormone_rcpt_NR1"/>
</dbReference>
<accession>A0A8J2WLS7</accession>
<proteinExistence type="inferred from homology"/>
<dbReference type="EMBL" id="CAKKLH010000277">
    <property type="protein sequence ID" value="CAH0107650.1"/>
    <property type="molecule type" value="Genomic_DNA"/>
</dbReference>
<dbReference type="Gene3D" id="3.30.50.10">
    <property type="entry name" value="Erythroid Transcription Factor GATA-1, subunit A"/>
    <property type="match status" value="1"/>
</dbReference>
<dbReference type="Pfam" id="PF00104">
    <property type="entry name" value="Hormone_recep"/>
    <property type="match status" value="1"/>
</dbReference>
<keyword evidence="1 9" id="KW-0479">Metal-binding</keyword>
<keyword evidence="6 9" id="KW-0804">Transcription</keyword>
<dbReference type="GO" id="GO:0004879">
    <property type="term" value="F:nuclear receptor activity"/>
    <property type="evidence" value="ECO:0007669"/>
    <property type="project" value="TreeGrafter"/>
</dbReference>
<comment type="subcellular location">
    <subcellularLocation>
        <location evidence="9">Nucleus</location>
    </subcellularLocation>
</comment>
<evidence type="ECO:0008006" key="15">
    <source>
        <dbReference type="Google" id="ProtNLM"/>
    </source>
</evidence>